<keyword evidence="1" id="KW-0812">Transmembrane</keyword>
<feature type="transmembrane region" description="Helical" evidence="1">
    <location>
        <begin position="130"/>
        <end position="148"/>
    </location>
</feature>
<sequence>MKSSKQETFRVIQSIQGIKSRLAIIVGLLVFDVVLLAVAAWRASILVPTFHIDGAFQTFSGLNRLASGEVPGLDFYPYLGIGPLYLLYPLFTLLGANLAASQFAASFMGLLVFSFCAGVASMLMLRSRSWLTAVLASSTALLLLFAAIEVVSRAQYPCIPCSMVIDYASTPGNSLRPIRALAPYALAALALGAYASNWRWWVKALSVGGAAGATIALWSNDYGLVSGTLLLVFLTIALLLSPRIKFAKRGLAVLWLTAALSYLSLGALATWGNFLQYLTFNFTDVRGDQFWYFGPWQPGSHVYGLSDFLVVLADPVVLFPLLVLMALFVRGVFTRRFDDWLLVYLGAALFLGGAAATIGGHIGGYFLAFLFWGIFVFSAAAIYDAERLLSRRLTVRRAARRHSLAIVAMAVIVVLGLGSGSALLFKGGRGTQTALAANPDFYFQNDLGGYLSKDYADHLEMKGASNSIVVEEYFGLYSALQHSTNGMPVDSVIGALGSQRLMFIDTMEQHPQRVITTSPIVSDWITWNLSANWWFYRELFRSYTVEESSPSTLLWSLSESADWTPASCAMDGSNAVRVSVDQPGLFEVHLEYRGPGNNARAFSMIRNNINVAGDAYGYVPLDPAAQEQRVPFYAEAPGVVQLDIRDEPNDGSTGLTEILSCSALRVDVPPESRAFELFADRLTPSASIQ</sequence>
<dbReference type="OrthoDB" id="6740035at2"/>
<organism evidence="2 3">
    <name type="scientific">Cryobacterium glaciale</name>
    <dbReference type="NCBI Taxonomy" id="1259145"/>
    <lineage>
        <taxon>Bacteria</taxon>
        <taxon>Bacillati</taxon>
        <taxon>Actinomycetota</taxon>
        <taxon>Actinomycetes</taxon>
        <taxon>Micrococcales</taxon>
        <taxon>Microbacteriaceae</taxon>
        <taxon>Cryobacterium</taxon>
    </lineage>
</organism>
<evidence type="ECO:0000256" key="1">
    <source>
        <dbReference type="SAM" id="Phobius"/>
    </source>
</evidence>
<dbReference type="AlphaFoldDB" id="A0A4R8V0T1"/>
<feature type="transmembrane region" description="Helical" evidence="1">
    <location>
        <begin position="222"/>
        <end position="240"/>
    </location>
</feature>
<feature type="transmembrane region" description="Helical" evidence="1">
    <location>
        <begin position="365"/>
        <end position="383"/>
    </location>
</feature>
<feature type="transmembrane region" description="Helical" evidence="1">
    <location>
        <begin position="404"/>
        <end position="425"/>
    </location>
</feature>
<feature type="transmembrane region" description="Helical" evidence="1">
    <location>
        <begin position="21"/>
        <end position="41"/>
    </location>
</feature>
<proteinExistence type="predicted"/>
<comment type="caution">
    <text evidence="2">The sequence shown here is derived from an EMBL/GenBank/DDBJ whole genome shotgun (WGS) entry which is preliminary data.</text>
</comment>
<evidence type="ECO:0000313" key="3">
    <source>
        <dbReference type="Proteomes" id="UP000298173"/>
    </source>
</evidence>
<name>A0A4R8V0T1_9MICO</name>
<accession>A0A4R8V0T1</accession>
<dbReference type="RefSeq" id="WP_134502263.1">
    <property type="nucleotide sequence ID" value="NZ_SOEY01000012.1"/>
</dbReference>
<feature type="transmembrane region" description="Helical" evidence="1">
    <location>
        <begin position="181"/>
        <end position="202"/>
    </location>
</feature>
<evidence type="ECO:0000313" key="2">
    <source>
        <dbReference type="EMBL" id="TFB74328.1"/>
    </source>
</evidence>
<feature type="transmembrane region" description="Helical" evidence="1">
    <location>
        <begin position="75"/>
        <end position="96"/>
    </location>
</feature>
<feature type="transmembrane region" description="Helical" evidence="1">
    <location>
        <begin position="252"/>
        <end position="272"/>
    </location>
</feature>
<protein>
    <submittedName>
        <fullName evidence="2">Uncharacterized protein</fullName>
    </submittedName>
</protein>
<keyword evidence="1" id="KW-0472">Membrane</keyword>
<keyword evidence="3" id="KW-1185">Reference proteome</keyword>
<gene>
    <name evidence="2" type="ORF">E3O06_06970</name>
</gene>
<dbReference type="Proteomes" id="UP000298173">
    <property type="component" value="Unassembled WGS sequence"/>
</dbReference>
<feature type="transmembrane region" description="Helical" evidence="1">
    <location>
        <begin position="341"/>
        <end position="359"/>
    </location>
</feature>
<feature type="transmembrane region" description="Helical" evidence="1">
    <location>
        <begin position="103"/>
        <end position="124"/>
    </location>
</feature>
<keyword evidence="1" id="KW-1133">Transmembrane helix</keyword>
<dbReference type="EMBL" id="SOEY01000012">
    <property type="protein sequence ID" value="TFB74328.1"/>
    <property type="molecule type" value="Genomic_DNA"/>
</dbReference>
<reference evidence="2 3" key="1">
    <citation type="submission" date="2019-03" db="EMBL/GenBank/DDBJ databases">
        <title>Genomics of glacier-inhabiting Cryobacterium strains.</title>
        <authorList>
            <person name="Liu Q."/>
            <person name="Xin Y.-H."/>
        </authorList>
    </citation>
    <scope>NUCLEOTIDE SEQUENCE [LARGE SCALE GENOMIC DNA]</scope>
    <source>
        <strain evidence="2 3">HLT2-23</strain>
    </source>
</reference>
<feature type="transmembrane region" description="Helical" evidence="1">
    <location>
        <begin position="308"/>
        <end position="329"/>
    </location>
</feature>